<dbReference type="InterPro" id="IPR035940">
    <property type="entry name" value="CAP_sf"/>
</dbReference>
<evidence type="ECO:0000256" key="1">
    <source>
        <dbReference type="ARBA" id="ARBA00004613"/>
    </source>
</evidence>
<dbReference type="InterPro" id="IPR001283">
    <property type="entry name" value="CRISP-related"/>
</dbReference>
<proteinExistence type="predicted"/>
<dbReference type="PANTHER" id="PTHR10334">
    <property type="entry name" value="CYSTEINE-RICH SECRETORY PROTEIN-RELATED"/>
    <property type="match status" value="1"/>
</dbReference>
<dbReference type="SMART" id="SM00198">
    <property type="entry name" value="SCP"/>
    <property type="match status" value="1"/>
</dbReference>
<feature type="domain" description="SCP" evidence="3">
    <location>
        <begin position="9"/>
        <end position="142"/>
    </location>
</feature>
<evidence type="ECO:0000313" key="4">
    <source>
        <dbReference type="EMBL" id="CAH2985039.1"/>
    </source>
</evidence>
<evidence type="ECO:0000256" key="2">
    <source>
        <dbReference type="ARBA" id="ARBA00022525"/>
    </source>
</evidence>
<protein>
    <recommendedName>
        <fullName evidence="3">SCP domain-containing protein</fullName>
    </recommendedName>
</protein>
<accession>A0ABN8L7H2</accession>
<dbReference type="Gene3D" id="3.40.33.10">
    <property type="entry name" value="CAP"/>
    <property type="match status" value="1"/>
</dbReference>
<evidence type="ECO:0000259" key="3">
    <source>
        <dbReference type="SMART" id="SM00198"/>
    </source>
</evidence>
<sequence>MHLPKPELMMMVEWDRELASLAQRLADQCNFVHDQCRATVRYPYAGQTVGEVRWRRSSGSDAQTAQRAIRRVLDAWWGERRRVQPEQLTAPFRLTAKGAVWGHFSQLAVWSLRAVGCGAVRHGAHFPRLLLVCDFSHTNMLGQRTISPGPLARCPSHTERRLRSSYPLLCASVRYPPPERNYGVESEDYSTDDENVEELSLPRTSPHYYNTTHAVAENTVKYLTTTRTTVRSVDRWRNIAFQGATQSQAKGALMYKLSRELGDRKKADNKVMLFVDDANWRSRVMADEKQLAFKKRILNINDEIEESTEKNKEGRGTARASSSSNTLAYRRYSNITELVSSTYFTPVPLARSIMKQQYEEFE</sequence>
<dbReference type="EMBL" id="OU963895">
    <property type="protein sequence ID" value="CAH2985039.1"/>
    <property type="molecule type" value="Genomic_DNA"/>
</dbReference>
<gene>
    <name evidence="4" type="ORF">CHILSU_LOCUS4928</name>
</gene>
<dbReference type="CDD" id="cd05380">
    <property type="entry name" value="CAP_euk"/>
    <property type="match status" value="1"/>
</dbReference>
<keyword evidence="2" id="KW-0964">Secreted</keyword>
<dbReference type="InterPro" id="IPR014044">
    <property type="entry name" value="CAP_dom"/>
</dbReference>
<keyword evidence="5" id="KW-1185">Reference proteome</keyword>
<organism evidence="4 5">
    <name type="scientific">Chilo suppressalis</name>
    <name type="common">Asiatic rice borer moth</name>
    <dbReference type="NCBI Taxonomy" id="168631"/>
    <lineage>
        <taxon>Eukaryota</taxon>
        <taxon>Metazoa</taxon>
        <taxon>Ecdysozoa</taxon>
        <taxon>Arthropoda</taxon>
        <taxon>Hexapoda</taxon>
        <taxon>Insecta</taxon>
        <taxon>Pterygota</taxon>
        <taxon>Neoptera</taxon>
        <taxon>Endopterygota</taxon>
        <taxon>Lepidoptera</taxon>
        <taxon>Glossata</taxon>
        <taxon>Ditrysia</taxon>
        <taxon>Pyraloidea</taxon>
        <taxon>Crambidae</taxon>
        <taxon>Crambinae</taxon>
        <taxon>Chilo</taxon>
    </lineage>
</organism>
<dbReference type="SUPFAM" id="SSF55797">
    <property type="entry name" value="PR-1-like"/>
    <property type="match status" value="1"/>
</dbReference>
<evidence type="ECO:0000313" key="5">
    <source>
        <dbReference type="Proteomes" id="UP001153292"/>
    </source>
</evidence>
<dbReference type="Proteomes" id="UP001153292">
    <property type="component" value="Chromosome 2"/>
</dbReference>
<name>A0ABN8L7H2_CHISP</name>
<dbReference type="Pfam" id="PF00188">
    <property type="entry name" value="CAP"/>
    <property type="match status" value="1"/>
</dbReference>
<comment type="subcellular location">
    <subcellularLocation>
        <location evidence="1">Secreted</location>
    </subcellularLocation>
</comment>
<reference evidence="4" key="1">
    <citation type="submission" date="2021-12" db="EMBL/GenBank/DDBJ databases">
        <authorList>
            <person name="King R."/>
        </authorList>
    </citation>
    <scope>NUCLEOTIDE SEQUENCE</scope>
</reference>